<dbReference type="EnsemblMetazoa" id="AALFPA23_004281.R5142">
    <property type="protein sequence ID" value="AALFPA23_004281.P5142"/>
    <property type="gene ID" value="AALFPA23_004281"/>
</dbReference>
<sequence length="623" mass="69213">MQNAPASRKFVGFAALLVVLAIFGVRDGYGWNFHKYGYGGYQTSGREDKIKNVQKEYDFIIVGGGNAGAVLANRLSEISQWKILLIEAGGEDNILSDIPLFAAYLQSTALNWNFVSERQEGTCLGIKDERCPAPKGKGLGGSTIINYMIYNRGNPADFDNWAAAGNEGWSYKDVLPYFMKSEKVTFKDTNKQPKHGKGGPVNVEYVPYRSPLVHAFVKANEQLGRKIVDYNGDSQLGVDYLQATTKRGKRVTSASAYLDTIRVRKNLQILTNARVTKMLINSKTKTANGVEYLWQKQKYKVHARKEVILSAGSFQSPQLLMLSGIGPRKHLEDLNIPVLIDLPVGETMYDHLCLIALSFFTNTTRAAFSTDRLGVPEVFDYKLGNGALTVPGALEALAFVKTESSSEPRDVPNIELLFLGGTPASDFGTGTVRGFSWKQDVYDTLYKTTEGQDQFTIAVMLFHPKSSGYIRLKDSNPLHWPLIYHNFLTEPEDLDTMVEGIKEVLRLIETSAMKAIGARINDTPIPTCARYTFATDTYWKCLVRSLASTLHHQVSTCRMGPAEDPKAVVSPQLLVHGTKNIRVVDASVMPYVPTGHTQAAVYMIAEKAADMIKDHWNWGIDYD</sequence>
<dbReference type="InterPro" id="IPR012132">
    <property type="entry name" value="GMC_OxRdtase"/>
</dbReference>
<dbReference type="PROSITE" id="PS00624">
    <property type="entry name" value="GMC_OXRED_2"/>
    <property type="match status" value="1"/>
</dbReference>
<evidence type="ECO:0000259" key="4">
    <source>
        <dbReference type="PROSITE" id="PS00624"/>
    </source>
</evidence>
<evidence type="ECO:0000259" key="3">
    <source>
        <dbReference type="PROSITE" id="PS00623"/>
    </source>
</evidence>
<name>A0ABM1XZE9_AEDAL</name>
<keyword evidence="6" id="KW-1185">Reference proteome</keyword>
<comment type="similarity">
    <text evidence="1 2">Belongs to the GMC oxidoreductase family.</text>
</comment>
<dbReference type="Gene3D" id="3.30.560.10">
    <property type="entry name" value="Glucose Oxidase, domain 3"/>
    <property type="match status" value="1"/>
</dbReference>
<dbReference type="SUPFAM" id="SSF54373">
    <property type="entry name" value="FAD-linked reductases, C-terminal domain"/>
    <property type="match status" value="1"/>
</dbReference>
<reference evidence="5" key="2">
    <citation type="submission" date="2025-05" db="UniProtKB">
        <authorList>
            <consortium name="EnsemblMetazoa"/>
        </authorList>
    </citation>
    <scope>IDENTIFICATION</scope>
    <source>
        <strain evidence="5">Foshan</strain>
    </source>
</reference>
<accession>A0ABM1XZE9</accession>
<protein>
    <recommendedName>
        <fullName evidence="3 4">Glucose-methanol-choline oxidoreductase N-terminal domain-containing protein</fullName>
    </recommendedName>
</protein>
<dbReference type="InterPro" id="IPR007867">
    <property type="entry name" value="GMC_OxRtase_C"/>
</dbReference>
<dbReference type="PANTHER" id="PTHR11552">
    <property type="entry name" value="GLUCOSE-METHANOL-CHOLINE GMC OXIDOREDUCTASE"/>
    <property type="match status" value="1"/>
</dbReference>
<dbReference type="SUPFAM" id="SSF51905">
    <property type="entry name" value="FAD/NAD(P)-binding domain"/>
    <property type="match status" value="1"/>
</dbReference>
<feature type="domain" description="Glucose-methanol-choline oxidoreductase N-terminal" evidence="3">
    <location>
        <begin position="136"/>
        <end position="159"/>
    </location>
</feature>
<dbReference type="Pfam" id="PF05199">
    <property type="entry name" value="GMC_oxred_C"/>
    <property type="match status" value="1"/>
</dbReference>
<evidence type="ECO:0000313" key="6">
    <source>
        <dbReference type="Proteomes" id="UP000069940"/>
    </source>
</evidence>
<evidence type="ECO:0000313" key="5">
    <source>
        <dbReference type="EnsemblMetazoa" id="AALFPA23_004281.P5142"/>
    </source>
</evidence>
<dbReference type="InterPro" id="IPR000172">
    <property type="entry name" value="GMC_OxRdtase_N"/>
</dbReference>
<evidence type="ECO:0000256" key="1">
    <source>
        <dbReference type="ARBA" id="ARBA00010790"/>
    </source>
</evidence>
<evidence type="ECO:0000256" key="2">
    <source>
        <dbReference type="RuleBase" id="RU003968"/>
    </source>
</evidence>
<reference evidence="6" key="1">
    <citation type="journal article" date="2015" name="Proc. Natl. Acad. Sci. U.S.A.">
        <title>Genome sequence of the Asian Tiger mosquito, Aedes albopictus, reveals insights into its biology, genetics, and evolution.</title>
        <authorList>
            <person name="Chen X.G."/>
            <person name="Jiang X."/>
            <person name="Gu J."/>
            <person name="Xu M."/>
            <person name="Wu Y."/>
            <person name="Deng Y."/>
            <person name="Zhang C."/>
            <person name="Bonizzoni M."/>
            <person name="Dermauw W."/>
            <person name="Vontas J."/>
            <person name="Armbruster P."/>
            <person name="Huang X."/>
            <person name="Yang Y."/>
            <person name="Zhang H."/>
            <person name="He W."/>
            <person name="Peng H."/>
            <person name="Liu Y."/>
            <person name="Wu K."/>
            <person name="Chen J."/>
            <person name="Lirakis M."/>
            <person name="Topalis P."/>
            <person name="Van Leeuwen T."/>
            <person name="Hall A.B."/>
            <person name="Jiang X."/>
            <person name="Thorpe C."/>
            <person name="Mueller R.L."/>
            <person name="Sun C."/>
            <person name="Waterhouse R.M."/>
            <person name="Yan G."/>
            <person name="Tu Z.J."/>
            <person name="Fang X."/>
            <person name="James A.A."/>
        </authorList>
    </citation>
    <scope>NUCLEOTIDE SEQUENCE [LARGE SCALE GENOMIC DNA]</scope>
    <source>
        <strain evidence="6">Foshan</strain>
    </source>
</reference>
<dbReference type="Gene3D" id="3.50.50.60">
    <property type="entry name" value="FAD/NAD(P)-binding domain"/>
    <property type="match status" value="1"/>
</dbReference>
<dbReference type="InterPro" id="IPR036188">
    <property type="entry name" value="FAD/NAD-bd_sf"/>
</dbReference>
<dbReference type="RefSeq" id="XP_062715887.1">
    <property type="nucleotide sequence ID" value="XM_062859903.1"/>
</dbReference>
<dbReference type="PANTHER" id="PTHR11552:SF208">
    <property type="entry name" value="RE36204P-RELATED"/>
    <property type="match status" value="1"/>
</dbReference>
<dbReference type="PIRSF" id="PIRSF000137">
    <property type="entry name" value="Alcohol_oxidase"/>
    <property type="match status" value="1"/>
</dbReference>
<keyword evidence="2" id="KW-0274">FAD</keyword>
<dbReference type="GeneID" id="115261131"/>
<dbReference type="Proteomes" id="UP000069940">
    <property type="component" value="Unassembled WGS sequence"/>
</dbReference>
<dbReference type="Pfam" id="PF00732">
    <property type="entry name" value="GMC_oxred_N"/>
    <property type="match status" value="1"/>
</dbReference>
<keyword evidence="2" id="KW-0285">Flavoprotein</keyword>
<proteinExistence type="inferred from homology"/>
<organism evidence="5 6">
    <name type="scientific">Aedes albopictus</name>
    <name type="common">Asian tiger mosquito</name>
    <name type="synonym">Stegomyia albopicta</name>
    <dbReference type="NCBI Taxonomy" id="7160"/>
    <lineage>
        <taxon>Eukaryota</taxon>
        <taxon>Metazoa</taxon>
        <taxon>Ecdysozoa</taxon>
        <taxon>Arthropoda</taxon>
        <taxon>Hexapoda</taxon>
        <taxon>Insecta</taxon>
        <taxon>Pterygota</taxon>
        <taxon>Neoptera</taxon>
        <taxon>Endopterygota</taxon>
        <taxon>Diptera</taxon>
        <taxon>Nematocera</taxon>
        <taxon>Culicoidea</taxon>
        <taxon>Culicidae</taxon>
        <taxon>Culicinae</taxon>
        <taxon>Aedini</taxon>
        <taxon>Aedes</taxon>
        <taxon>Stegomyia</taxon>
    </lineage>
</organism>
<dbReference type="PROSITE" id="PS00623">
    <property type="entry name" value="GMC_OXRED_1"/>
    <property type="match status" value="1"/>
</dbReference>
<feature type="domain" description="Glucose-methanol-choline oxidoreductase N-terminal" evidence="4">
    <location>
        <begin position="312"/>
        <end position="326"/>
    </location>
</feature>